<dbReference type="PANTHER" id="PTHR11348">
    <property type="entry name" value="CONNECTIVE TISSUE GROWTH FACTOR-RELATED"/>
    <property type="match status" value="1"/>
</dbReference>
<dbReference type="KEGG" id="phu:Phum_PHUM420320"/>
<dbReference type="STRING" id="121224.E0VSL8"/>
<feature type="domain" description="Fibronectin type-III" evidence="4">
    <location>
        <begin position="679"/>
        <end position="780"/>
    </location>
</feature>
<dbReference type="InterPro" id="IPR001007">
    <property type="entry name" value="VWF_dom"/>
</dbReference>
<evidence type="ECO:0000256" key="1">
    <source>
        <dbReference type="ARBA" id="ARBA00022729"/>
    </source>
</evidence>
<dbReference type="OrthoDB" id="6022609at2759"/>
<dbReference type="FunCoup" id="E0VSL8">
    <property type="interactions" value="54"/>
</dbReference>
<dbReference type="SMART" id="SM00060">
    <property type="entry name" value="FN3"/>
    <property type="match status" value="4"/>
</dbReference>
<gene>
    <name evidence="6" type="primary">8234491</name>
    <name evidence="5" type="ORF">Phum_PHUM420320</name>
</gene>
<dbReference type="InterPro" id="IPR003961">
    <property type="entry name" value="FN3_dom"/>
</dbReference>
<dbReference type="PROSITE" id="PS50853">
    <property type="entry name" value="FN3"/>
    <property type="match status" value="2"/>
</dbReference>
<dbReference type="EMBL" id="DS235751">
    <property type="protein sequence ID" value="EEB16374.1"/>
    <property type="molecule type" value="Genomic_DNA"/>
</dbReference>
<sequence>MNNRENFIPSGKTTLPPGKHTSEERSISDRNLFDDDSSDDSSKTRKNFKVRSIDVTSSVTGHVTPETNKTRPLDDLSLDDVPMLMDIDTKPVVTTTAKISENVSTSLNTCKDETNVYKIGEKFNRGCNETCTCTSNVEIECEKRCKRPLERRGFARNDKFCREMPTEDECCVMIQCTQDTETEPIEGCTHKNQTFQRGEMFNDGCEAVCSCESGGKIRCKPRCPQLTNNSSEQCVQVPDPADPCCTVVLCDVTLGDQDVSKSGTEETTGDTIPLKLKSADALNSSSVIIHFLGEPKLESNLTAEVSEDQVKWDKMEYDGGIINNLTPGKTYYIRILSGGVVSNAVTITLPKNTPKLSSIMSENENSSKDKENDTIEDNNSNKEFCNFKNRNYTIGEEFNDGCVSYCICTETGVDCSPIECPSEFGLDVLDPTCIEWETKPKDFNPVPPKCCPDIVKCLNNGSCNYKGENFPNWAEIPTKLSGCEKRCFCEFGNVTCQDACPPVPATPPSDLLCLPEQAILHHIDENDCCLFWICPQILRQDGSPPIQFGFPGLPNQGQIMQNEVMVQVIEPLDEHTVRLAFSVPTLLVGLHGRVEVRYTATKHNEDPSTWELQVLAPPGDLIATPQLHFDLGNLLPDTTYSILIKVILRDLSNTHQSPILKVRTLPVNSNPPTTLPPKIPIDPELSVDEVNSTWARLNWKKFTDFELQFIDGIQIQYKNKDEKVPKDTPLIHRLVSSYTLDGLKPNSIYQVNLVFIPYPGQTSELQSEKSLQVETTSYNDEYEFNINLEVLTTKSSSVEVTWSGVPSPEEKYINIYRVIYKSETGKEDYSSYKVAKRGSTPKVLLKDLKPTTRYIVKLEAYLTNGRVIESNSKEFVTKPGTVHTSGPSFQGKLSGTPPSMDPGDYYGPLVAVAILAALSIMAALILLLVLMKKHGQNKASISSRTTQSAYDNPSYKVEIQQETMGMIQ</sequence>
<evidence type="ECO:0000313" key="5">
    <source>
        <dbReference type="EMBL" id="EEB16374.1"/>
    </source>
</evidence>
<dbReference type="EMBL" id="AAZO01005144">
    <property type="status" value="NOT_ANNOTATED_CDS"/>
    <property type="molecule type" value="Genomic_DNA"/>
</dbReference>
<feature type="transmembrane region" description="Helical" evidence="3">
    <location>
        <begin position="905"/>
        <end position="930"/>
    </location>
</feature>
<dbReference type="GO" id="GO:0005615">
    <property type="term" value="C:extracellular space"/>
    <property type="evidence" value="ECO:0007669"/>
    <property type="project" value="TreeGrafter"/>
</dbReference>
<dbReference type="AlphaFoldDB" id="E0VSL8"/>
<dbReference type="GeneID" id="8234491"/>
<dbReference type="CTD" id="8234491"/>
<evidence type="ECO:0000256" key="2">
    <source>
        <dbReference type="SAM" id="MobiDB-lite"/>
    </source>
</evidence>
<dbReference type="GO" id="GO:0005178">
    <property type="term" value="F:integrin binding"/>
    <property type="evidence" value="ECO:0007669"/>
    <property type="project" value="TreeGrafter"/>
</dbReference>
<protein>
    <recommendedName>
        <fullName evidence="4">Fibronectin type-III domain-containing protein</fullName>
    </recommendedName>
</protein>
<dbReference type="RefSeq" id="XP_002429112.1">
    <property type="nucleotide sequence ID" value="XM_002429067.1"/>
</dbReference>
<dbReference type="Gene3D" id="2.60.40.10">
    <property type="entry name" value="Immunoglobulins"/>
    <property type="match status" value="2"/>
</dbReference>
<dbReference type="eggNOG" id="ENOG502QPX6">
    <property type="taxonomic scope" value="Eukaryota"/>
</dbReference>
<dbReference type="CDD" id="cd00063">
    <property type="entry name" value="FN3"/>
    <property type="match status" value="2"/>
</dbReference>
<reference evidence="5" key="2">
    <citation type="submission" date="2007-04" db="EMBL/GenBank/DDBJ databases">
        <title>The genome of the human body louse.</title>
        <authorList>
            <consortium name="The Human Body Louse Genome Consortium"/>
            <person name="Kirkness E."/>
            <person name="Walenz B."/>
            <person name="Hass B."/>
            <person name="Bruggner R."/>
            <person name="Strausberg R."/>
        </authorList>
    </citation>
    <scope>NUCLEOTIDE SEQUENCE</scope>
    <source>
        <strain evidence="5">USDA</strain>
    </source>
</reference>
<organism>
    <name type="scientific">Pediculus humanus subsp. corporis</name>
    <name type="common">Body louse</name>
    <dbReference type="NCBI Taxonomy" id="121224"/>
    <lineage>
        <taxon>Eukaryota</taxon>
        <taxon>Metazoa</taxon>
        <taxon>Ecdysozoa</taxon>
        <taxon>Arthropoda</taxon>
        <taxon>Hexapoda</taxon>
        <taxon>Insecta</taxon>
        <taxon>Pterygota</taxon>
        <taxon>Neoptera</taxon>
        <taxon>Paraneoptera</taxon>
        <taxon>Psocodea</taxon>
        <taxon>Troctomorpha</taxon>
        <taxon>Phthiraptera</taxon>
        <taxon>Anoplura</taxon>
        <taxon>Pediculidae</taxon>
        <taxon>Pediculus</taxon>
    </lineage>
</organism>
<reference evidence="6" key="3">
    <citation type="submission" date="2020-05" db="UniProtKB">
        <authorList>
            <consortium name="EnsemblMetazoa"/>
        </authorList>
    </citation>
    <scope>IDENTIFICATION</scope>
    <source>
        <strain evidence="6">USDA</strain>
    </source>
</reference>
<accession>E0VSL8</accession>
<keyword evidence="3" id="KW-1133">Transmembrane helix</keyword>
<dbReference type="EnsemblMetazoa" id="PHUM420320-RA">
    <property type="protein sequence ID" value="PHUM420320-PA"/>
    <property type="gene ID" value="PHUM420320"/>
</dbReference>
<dbReference type="InterPro" id="IPR036116">
    <property type="entry name" value="FN3_sf"/>
</dbReference>
<evidence type="ECO:0000259" key="4">
    <source>
        <dbReference type="PROSITE" id="PS50853"/>
    </source>
</evidence>
<keyword evidence="7" id="KW-1185">Reference proteome</keyword>
<evidence type="ECO:0000313" key="6">
    <source>
        <dbReference type="EnsemblMetazoa" id="PHUM420320-PA"/>
    </source>
</evidence>
<feature type="compositionally biased region" description="Basic and acidic residues" evidence="2">
    <location>
        <begin position="20"/>
        <end position="33"/>
    </location>
</feature>
<dbReference type="GO" id="GO:0045597">
    <property type="term" value="P:positive regulation of cell differentiation"/>
    <property type="evidence" value="ECO:0007669"/>
    <property type="project" value="TreeGrafter"/>
</dbReference>
<feature type="region of interest" description="Disordered" evidence="2">
    <location>
        <begin position="356"/>
        <end position="375"/>
    </location>
</feature>
<dbReference type="SUPFAM" id="SSF49265">
    <property type="entry name" value="Fibronectin type III"/>
    <property type="match status" value="1"/>
</dbReference>
<keyword evidence="3" id="KW-0812">Transmembrane</keyword>
<dbReference type="Proteomes" id="UP000009046">
    <property type="component" value="Unassembled WGS sequence"/>
</dbReference>
<keyword evidence="3" id="KW-0472">Membrane</keyword>
<dbReference type="VEuPathDB" id="VectorBase:PHUM420320"/>
<evidence type="ECO:0000256" key="3">
    <source>
        <dbReference type="SAM" id="Phobius"/>
    </source>
</evidence>
<dbReference type="PANTHER" id="PTHR11348:SF34">
    <property type="entry name" value="EPIDERMAL CELL SURFACE RECEPTOR-RELATED"/>
    <property type="match status" value="1"/>
</dbReference>
<feature type="region of interest" description="Disordered" evidence="2">
    <location>
        <begin position="1"/>
        <end position="47"/>
    </location>
</feature>
<dbReference type="InterPro" id="IPR013783">
    <property type="entry name" value="Ig-like_fold"/>
</dbReference>
<dbReference type="InParanoid" id="E0VSL8"/>
<proteinExistence type="predicted"/>
<reference evidence="5" key="1">
    <citation type="submission" date="2007-04" db="EMBL/GenBank/DDBJ databases">
        <title>Annotation of Pediculus humanus corporis strain USDA.</title>
        <authorList>
            <person name="Kirkness E."/>
            <person name="Hannick L."/>
            <person name="Hass B."/>
            <person name="Bruggner R."/>
            <person name="Lawson D."/>
            <person name="Bidwell S."/>
            <person name="Joardar V."/>
            <person name="Caler E."/>
            <person name="Walenz B."/>
            <person name="Inman J."/>
            <person name="Schobel S."/>
            <person name="Galinsky K."/>
            <person name="Amedeo P."/>
            <person name="Strausberg R."/>
        </authorList>
    </citation>
    <scope>NUCLEOTIDE SEQUENCE</scope>
    <source>
        <strain evidence="5">USDA</strain>
    </source>
</reference>
<dbReference type="HOGENOM" id="CLU_003124_0_0_1"/>
<keyword evidence="1" id="KW-0732">Signal</keyword>
<dbReference type="SMART" id="SM00214">
    <property type="entry name" value="VWC"/>
    <property type="match status" value="3"/>
</dbReference>
<name>E0VSL8_PEDHC</name>
<dbReference type="InterPro" id="IPR050941">
    <property type="entry name" value="CCN"/>
</dbReference>
<evidence type="ECO:0000313" key="7">
    <source>
        <dbReference type="Proteomes" id="UP000009046"/>
    </source>
</evidence>
<feature type="domain" description="Fibronectin type-III" evidence="4">
    <location>
        <begin position="784"/>
        <end position="880"/>
    </location>
</feature>
<dbReference type="GO" id="GO:0007155">
    <property type="term" value="P:cell adhesion"/>
    <property type="evidence" value="ECO:0007669"/>
    <property type="project" value="TreeGrafter"/>
</dbReference>
<dbReference type="OMA" id="AIWEDAR"/>
<dbReference type="Pfam" id="PF00041">
    <property type="entry name" value="fn3"/>
    <property type="match status" value="2"/>
</dbReference>